<feature type="domain" description="SGNH hydrolase-type esterase" evidence="1">
    <location>
        <begin position="51"/>
        <end position="221"/>
    </location>
</feature>
<evidence type="ECO:0000313" key="2">
    <source>
        <dbReference type="EMBL" id="ARN22988.1"/>
    </source>
</evidence>
<accession>A0A1W6LFK7</accession>
<keyword evidence="3" id="KW-1185">Reference proteome</keyword>
<proteinExistence type="predicted"/>
<dbReference type="STRING" id="946333.A4W93_25445"/>
<dbReference type="InterPro" id="IPR013830">
    <property type="entry name" value="SGNH_hydro"/>
</dbReference>
<dbReference type="CDD" id="cd01836">
    <property type="entry name" value="FeeA_FeeB_like"/>
    <property type="match status" value="1"/>
</dbReference>
<dbReference type="Pfam" id="PF13472">
    <property type="entry name" value="Lipase_GDSL_2"/>
    <property type="match status" value="1"/>
</dbReference>
<dbReference type="Proteomes" id="UP000193427">
    <property type="component" value="Chromosome"/>
</dbReference>
<dbReference type="EMBL" id="CP015118">
    <property type="protein sequence ID" value="ARN22988.1"/>
    <property type="molecule type" value="Genomic_DNA"/>
</dbReference>
<reference evidence="2 3" key="1">
    <citation type="submission" date="2016-04" db="EMBL/GenBank/DDBJ databases">
        <title>Complete genome sequence of natural rubber-degrading, novel Gram-negative bacterium, Rhizobacter gummiphilus strain NS21.</title>
        <authorList>
            <person name="Tabata M."/>
            <person name="Kasai D."/>
            <person name="Fukuda M."/>
        </authorList>
    </citation>
    <scope>NUCLEOTIDE SEQUENCE [LARGE SCALE GENOMIC DNA]</scope>
    <source>
        <strain evidence="2 3">NS21</strain>
    </source>
</reference>
<dbReference type="SUPFAM" id="SSF52266">
    <property type="entry name" value="SGNH hydrolase"/>
    <property type="match status" value="1"/>
</dbReference>
<gene>
    <name evidence="2" type="ORF">A4W93_25445</name>
</gene>
<protein>
    <submittedName>
        <fullName evidence="2">Lysophospholipase</fullName>
    </submittedName>
</protein>
<name>A0A1W6LFK7_9BURK</name>
<dbReference type="Gene3D" id="3.40.50.1110">
    <property type="entry name" value="SGNH hydrolase"/>
    <property type="match status" value="1"/>
</dbReference>
<dbReference type="AlphaFoldDB" id="A0A1W6LFK7"/>
<dbReference type="KEGG" id="rgu:A4W93_25445"/>
<dbReference type="GO" id="GO:0016788">
    <property type="term" value="F:hydrolase activity, acting on ester bonds"/>
    <property type="evidence" value="ECO:0007669"/>
    <property type="project" value="UniProtKB-ARBA"/>
</dbReference>
<dbReference type="RefSeq" id="WP_085753300.1">
    <property type="nucleotide sequence ID" value="NZ_BSPR01000015.1"/>
</dbReference>
<organism evidence="2 3">
    <name type="scientific">Piscinibacter gummiphilus</name>
    <dbReference type="NCBI Taxonomy" id="946333"/>
    <lineage>
        <taxon>Bacteria</taxon>
        <taxon>Pseudomonadati</taxon>
        <taxon>Pseudomonadota</taxon>
        <taxon>Betaproteobacteria</taxon>
        <taxon>Burkholderiales</taxon>
        <taxon>Sphaerotilaceae</taxon>
        <taxon>Piscinibacter</taxon>
    </lineage>
</organism>
<dbReference type="InterPro" id="IPR036514">
    <property type="entry name" value="SGNH_hydro_sf"/>
</dbReference>
<evidence type="ECO:0000259" key="1">
    <source>
        <dbReference type="Pfam" id="PF13472"/>
    </source>
</evidence>
<dbReference type="OrthoDB" id="9804395at2"/>
<evidence type="ECO:0000313" key="3">
    <source>
        <dbReference type="Proteomes" id="UP000193427"/>
    </source>
</evidence>
<sequence>MLGVWKMALGPMLLVQGRRTRLKALRLPEAAGPRAGLEGDPEAGDALRLLVVGDSSAAGVGVEHQHQALAQPVAQRLAARTGRPVRWQLVARSGIHTGEALTLAAASNLEPADVVVIALGVNDVTAQRLGRRFIADYRALSDHLVARTGARVVIVNGVPPMHVLPQVPQPLRWYLGQCAFRNDAALAAWARTRPTHEYLPLQWAARPEQFAHDGYHPGPGQYAQWAVVVAERAALRVGAQVQASAPARRG</sequence>